<evidence type="ECO:0000313" key="2">
    <source>
        <dbReference type="Proteomes" id="UP000607653"/>
    </source>
</evidence>
<dbReference type="Proteomes" id="UP000607653">
    <property type="component" value="Unassembled WGS sequence"/>
</dbReference>
<evidence type="ECO:0000313" key="1">
    <source>
        <dbReference type="EMBL" id="DAD35703.1"/>
    </source>
</evidence>
<sequence>MALVLVRRRGSDRRCRLVLVVGAGRMAEMTGKKKEIHSNTHRE</sequence>
<reference evidence="1 2" key="1">
    <citation type="journal article" date="2020" name="Mol. Biol. Evol.">
        <title>Distinct Expression and Methylation Patterns for Genes with Different Fates following a Single Whole-Genome Duplication in Flowering Plants.</title>
        <authorList>
            <person name="Shi T."/>
            <person name="Rahmani R.S."/>
            <person name="Gugger P.F."/>
            <person name="Wang M."/>
            <person name="Li H."/>
            <person name="Zhang Y."/>
            <person name="Li Z."/>
            <person name="Wang Q."/>
            <person name="Van de Peer Y."/>
            <person name="Marchal K."/>
            <person name="Chen J."/>
        </authorList>
    </citation>
    <scope>NUCLEOTIDE SEQUENCE [LARGE SCALE GENOMIC DNA]</scope>
    <source>
        <tissue evidence="1">Leaf</tissue>
    </source>
</reference>
<dbReference type="AlphaFoldDB" id="A0A822YUB7"/>
<gene>
    <name evidence="1" type="ORF">HUJ06_006343</name>
</gene>
<organism evidence="1 2">
    <name type="scientific">Nelumbo nucifera</name>
    <name type="common">Sacred lotus</name>
    <dbReference type="NCBI Taxonomy" id="4432"/>
    <lineage>
        <taxon>Eukaryota</taxon>
        <taxon>Viridiplantae</taxon>
        <taxon>Streptophyta</taxon>
        <taxon>Embryophyta</taxon>
        <taxon>Tracheophyta</taxon>
        <taxon>Spermatophyta</taxon>
        <taxon>Magnoliopsida</taxon>
        <taxon>Proteales</taxon>
        <taxon>Nelumbonaceae</taxon>
        <taxon>Nelumbo</taxon>
    </lineage>
</organism>
<protein>
    <submittedName>
        <fullName evidence="1">Uncharacterized protein</fullName>
    </submittedName>
</protein>
<keyword evidence="2" id="KW-1185">Reference proteome</keyword>
<accession>A0A822YUB7</accession>
<dbReference type="EMBL" id="DUZY01000004">
    <property type="protein sequence ID" value="DAD35703.1"/>
    <property type="molecule type" value="Genomic_DNA"/>
</dbReference>
<comment type="caution">
    <text evidence="1">The sequence shown here is derived from an EMBL/GenBank/DDBJ whole genome shotgun (WGS) entry which is preliminary data.</text>
</comment>
<name>A0A822YUB7_NELNU</name>
<proteinExistence type="predicted"/>